<sequence>MVNLIAVIVVSSTPNGVHYCNLRDEPLFNPVYANVILRYLPALAFGPWGCGNWSMRLWGLRPVTSGQLGGTPYCYQESRMVTPAELVNQANLIVYIVNW</sequence>
<keyword evidence="2" id="KW-1185">Reference proteome</keyword>
<dbReference type="AlphaFoldDB" id="A0A7J7BX85"/>
<reference evidence="1 2" key="1">
    <citation type="journal article" date="2020" name="Nat. Commun.">
        <title>Genome of Tripterygium wilfordii and identification of cytochrome P450 involved in triptolide biosynthesis.</title>
        <authorList>
            <person name="Tu L."/>
            <person name="Su P."/>
            <person name="Zhang Z."/>
            <person name="Gao L."/>
            <person name="Wang J."/>
            <person name="Hu T."/>
            <person name="Zhou J."/>
            <person name="Zhang Y."/>
            <person name="Zhao Y."/>
            <person name="Liu Y."/>
            <person name="Song Y."/>
            <person name="Tong Y."/>
            <person name="Lu Y."/>
            <person name="Yang J."/>
            <person name="Xu C."/>
            <person name="Jia M."/>
            <person name="Peters R.J."/>
            <person name="Huang L."/>
            <person name="Gao W."/>
        </authorList>
    </citation>
    <scope>NUCLEOTIDE SEQUENCE [LARGE SCALE GENOMIC DNA]</scope>
    <source>
        <strain evidence="2">cv. XIE 37</strain>
        <tissue evidence="1">Leaf</tissue>
    </source>
</reference>
<name>A0A7J7BX85_TRIWF</name>
<organism evidence="1 2">
    <name type="scientific">Tripterygium wilfordii</name>
    <name type="common">Thunder God vine</name>
    <dbReference type="NCBI Taxonomy" id="458696"/>
    <lineage>
        <taxon>Eukaryota</taxon>
        <taxon>Viridiplantae</taxon>
        <taxon>Streptophyta</taxon>
        <taxon>Embryophyta</taxon>
        <taxon>Tracheophyta</taxon>
        <taxon>Spermatophyta</taxon>
        <taxon>Magnoliopsida</taxon>
        <taxon>eudicotyledons</taxon>
        <taxon>Gunneridae</taxon>
        <taxon>Pentapetalae</taxon>
        <taxon>rosids</taxon>
        <taxon>fabids</taxon>
        <taxon>Celastrales</taxon>
        <taxon>Celastraceae</taxon>
        <taxon>Tripterygium</taxon>
    </lineage>
</organism>
<comment type="caution">
    <text evidence="1">The sequence shown here is derived from an EMBL/GenBank/DDBJ whole genome shotgun (WGS) entry which is preliminary data.</text>
</comment>
<dbReference type="EMBL" id="JAAARO010000023">
    <property type="protein sequence ID" value="KAF5726237.1"/>
    <property type="molecule type" value="Genomic_DNA"/>
</dbReference>
<accession>A0A7J7BX85</accession>
<proteinExistence type="predicted"/>
<protein>
    <submittedName>
        <fullName evidence="1">Uncharacterized protein</fullName>
    </submittedName>
</protein>
<evidence type="ECO:0000313" key="1">
    <source>
        <dbReference type="EMBL" id="KAF5726237.1"/>
    </source>
</evidence>
<gene>
    <name evidence="1" type="ORF">HS088_TW23G00979</name>
</gene>
<dbReference type="InParanoid" id="A0A7J7BX85"/>
<evidence type="ECO:0000313" key="2">
    <source>
        <dbReference type="Proteomes" id="UP000593562"/>
    </source>
</evidence>
<dbReference type="Proteomes" id="UP000593562">
    <property type="component" value="Unassembled WGS sequence"/>
</dbReference>